<dbReference type="RefSeq" id="WP_119756241.1">
    <property type="nucleotide sequence ID" value="NZ_CP032382.1"/>
</dbReference>
<gene>
    <name evidence="2" type="ORF">D4L85_21535</name>
</gene>
<sequence length="487" mass="54978">MSKSKVFIGSSVEGISVAYSIQENLKHAAEATVWDQGVFQLSQTAIESLITVLDNSDFGVFVFTPDDILNIRGKKNLAVRDNVLFELGLFIGKLGRNKCFIVTPDKPDIHLPTDLLGVNIAKYESNRSDKNLQAATGGLCHKIKEAIGKTPSRVTVVQNEPETEFKNDSKTVERETSWFGLADEKKYDEAISVLKNKINKEKDALEKINLKSWLCYVEFCKEPVNGRKQFEKLIASTPGSNIPYLRLSQTFSWQKNYYDAVKIADEGLRNSEKKISLTVQKAKCLSAINKKEEAMKLLEEYFAISNEPLIALELSKVYIKLDKKEEAINLLNSSMRAFPGDEEVISEFAALAQDLGLTKLRLVLYSKLVSLDESNATYSCHLGNCYYDLDLFDLAFVAYDKGLSLSKHDKQGWILANMGNLYSSKQLYHQADVFLKESQGIEPDSEYTLKRRSEVQKAIEEEDKILQGFLTEGLEILNRERITIDKP</sequence>
<accession>A0A385SW24</accession>
<organism evidence="2 3">
    <name type="scientific">Chryseolinea soli</name>
    <dbReference type="NCBI Taxonomy" id="2321403"/>
    <lineage>
        <taxon>Bacteria</taxon>
        <taxon>Pseudomonadati</taxon>
        <taxon>Bacteroidota</taxon>
        <taxon>Cytophagia</taxon>
        <taxon>Cytophagales</taxon>
        <taxon>Fulvivirgaceae</taxon>
        <taxon>Chryseolinea</taxon>
    </lineage>
</organism>
<dbReference type="GO" id="GO:0005737">
    <property type="term" value="C:cytoplasm"/>
    <property type="evidence" value="ECO:0007669"/>
    <property type="project" value="UniProtKB-ARBA"/>
</dbReference>
<dbReference type="Pfam" id="PF09295">
    <property type="entry name" value="ChAPs"/>
    <property type="match status" value="1"/>
</dbReference>
<protein>
    <recommendedName>
        <fullName evidence="1">CD-NTase-associated protein 12/Pycsar effector protein TIR domain-containing protein</fullName>
    </recommendedName>
</protein>
<dbReference type="AlphaFoldDB" id="A0A385SW24"/>
<dbReference type="Gene3D" id="1.25.40.10">
    <property type="entry name" value="Tetratricopeptide repeat domain"/>
    <property type="match status" value="1"/>
</dbReference>
<evidence type="ECO:0000313" key="2">
    <source>
        <dbReference type="EMBL" id="AYB32998.1"/>
    </source>
</evidence>
<dbReference type="Proteomes" id="UP000266183">
    <property type="component" value="Chromosome"/>
</dbReference>
<keyword evidence="3" id="KW-1185">Reference proteome</keyword>
<dbReference type="KEGG" id="chk:D4L85_21535"/>
<dbReference type="InterPro" id="IPR019734">
    <property type="entry name" value="TPR_rpt"/>
</dbReference>
<dbReference type="InterPro" id="IPR015374">
    <property type="entry name" value="ChAPs"/>
</dbReference>
<dbReference type="SMART" id="SM00028">
    <property type="entry name" value="TPR"/>
    <property type="match status" value="3"/>
</dbReference>
<dbReference type="SUPFAM" id="SSF48452">
    <property type="entry name" value="TPR-like"/>
    <property type="match status" value="1"/>
</dbReference>
<dbReference type="OrthoDB" id="5497289at2"/>
<reference evidence="3" key="1">
    <citation type="submission" date="2018-09" db="EMBL/GenBank/DDBJ databases">
        <title>Chryseolinea sp. KIS68-18 isolated from soil.</title>
        <authorList>
            <person name="Weon H.-Y."/>
            <person name="Kwon S.-W."/>
            <person name="Lee S.A."/>
        </authorList>
    </citation>
    <scope>NUCLEOTIDE SEQUENCE [LARGE SCALE GENOMIC DNA]</scope>
    <source>
        <strain evidence="3">KIS68-18</strain>
    </source>
</reference>
<evidence type="ECO:0000259" key="1">
    <source>
        <dbReference type="Pfam" id="PF10137"/>
    </source>
</evidence>
<dbReference type="GO" id="GO:0016192">
    <property type="term" value="P:vesicle-mediated transport"/>
    <property type="evidence" value="ECO:0007669"/>
    <property type="project" value="UniProtKB-ARBA"/>
</dbReference>
<feature type="domain" description="CD-NTase-associated protein 12/Pycsar effector protein TIR" evidence="1">
    <location>
        <begin position="5"/>
        <end position="124"/>
    </location>
</feature>
<dbReference type="EMBL" id="CP032382">
    <property type="protein sequence ID" value="AYB32998.1"/>
    <property type="molecule type" value="Genomic_DNA"/>
</dbReference>
<dbReference type="GO" id="GO:0032991">
    <property type="term" value="C:protein-containing complex"/>
    <property type="evidence" value="ECO:0007669"/>
    <property type="project" value="UniProtKB-ARBA"/>
</dbReference>
<dbReference type="GO" id="GO:0050135">
    <property type="term" value="F:NADP+ nucleosidase activity"/>
    <property type="evidence" value="ECO:0007669"/>
    <property type="project" value="InterPro"/>
</dbReference>
<dbReference type="InterPro" id="IPR011990">
    <property type="entry name" value="TPR-like_helical_dom_sf"/>
</dbReference>
<evidence type="ECO:0000313" key="3">
    <source>
        <dbReference type="Proteomes" id="UP000266183"/>
    </source>
</evidence>
<dbReference type="Pfam" id="PF10137">
    <property type="entry name" value="CAP12-PCTIR_TIR"/>
    <property type="match status" value="1"/>
</dbReference>
<dbReference type="GO" id="GO:0012505">
    <property type="term" value="C:endomembrane system"/>
    <property type="evidence" value="ECO:0007669"/>
    <property type="project" value="UniProtKB-ARBA"/>
</dbReference>
<proteinExistence type="predicted"/>
<name>A0A385SW24_9BACT</name>
<dbReference type="InterPro" id="IPR019302">
    <property type="entry name" value="CAP12/PCTIR_TIR_dom"/>
</dbReference>